<evidence type="ECO:0000313" key="3">
    <source>
        <dbReference type="Proteomes" id="UP001233999"/>
    </source>
</evidence>
<sequence length="93" mass="10831">FIASDSNVKHIVTYPSRFNCLKCVSTGFRLIHTNEMETKLQRCWSFWVIFLSTIENVSSFFLLIHCWLECVRYLYLMQEDAACVGAVKHDTSS</sequence>
<dbReference type="Proteomes" id="UP001233999">
    <property type="component" value="Unassembled WGS sequence"/>
</dbReference>
<evidence type="ECO:0000313" key="2">
    <source>
        <dbReference type="EMBL" id="KAJ9577965.1"/>
    </source>
</evidence>
<accession>A0AAD7ZCR3</accession>
<keyword evidence="1" id="KW-0472">Membrane</keyword>
<evidence type="ECO:0000256" key="1">
    <source>
        <dbReference type="SAM" id="Phobius"/>
    </source>
</evidence>
<feature type="transmembrane region" description="Helical" evidence="1">
    <location>
        <begin position="44"/>
        <end position="68"/>
    </location>
</feature>
<reference evidence="2" key="2">
    <citation type="submission" date="2023-05" db="EMBL/GenBank/DDBJ databases">
        <authorList>
            <person name="Fouks B."/>
        </authorList>
    </citation>
    <scope>NUCLEOTIDE SEQUENCE</scope>
    <source>
        <strain evidence="2">Stay&amp;Tobe</strain>
        <tissue evidence="2">Testes</tissue>
    </source>
</reference>
<comment type="caution">
    <text evidence="2">The sequence shown here is derived from an EMBL/GenBank/DDBJ whole genome shotgun (WGS) entry which is preliminary data.</text>
</comment>
<feature type="non-terminal residue" evidence="2">
    <location>
        <position position="93"/>
    </location>
</feature>
<keyword evidence="1" id="KW-1133">Transmembrane helix</keyword>
<dbReference type="EMBL" id="JASPKZ010009156">
    <property type="protein sequence ID" value="KAJ9577965.1"/>
    <property type="molecule type" value="Genomic_DNA"/>
</dbReference>
<keyword evidence="3" id="KW-1185">Reference proteome</keyword>
<proteinExistence type="predicted"/>
<organism evidence="2 3">
    <name type="scientific">Diploptera punctata</name>
    <name type="common">Pacific beetle cockroach</name>
    <dbReference type="NCBI Taxonomy" id="6984"/>
    <lineage>
        <taxon>Eukaryota</taxon>
        <taxon>Metazoa</taxon>
        <taxon>Ecdysozoa</taxon>
        <taxon>Arthropoda</taxon>
        <taxon>Hexapoda</taxon>
        <taxon>Insecta</taxon>
        <taxon>Pterygota</taxon>
        <taxon>Neoptera</taxon>
        <taxon>Polyneoptera</taxon>
        <taxon>Dictyoptera</taxon>
        <taxon>Blattodea</taxon>
        <taxon>Blaberoidea</taxon>
        <taxon>Blaberidae</taxon>
        <taxon>Diplopterinae</taxon>
        <taxon>Diploptera</taxon>
    </lineage>
</organism>
<reference evidence="2" key="1">
    <citation type="journal article" date="2023" name="IScience">
        <title>Live-bearing cockroach genome reveals convergent evolutionary mechanisms linked to viviparity in insects and beyond.</title>
        <authorList>
            <person name="Fouks B."/>
            <person name="Harrison M.C."/>
            <person name="Mikhailova A.A."/>
            <person name="Marchal E."/>
            <person name="English S."/>
            <person name="Carruthers M."/>
            <person name="Jennings E.C."/>
            <person name="Chiamaka E.L."/>
            <person name="Frigard R.A."/>
            <person name="Pippel M."/>
            <person name="Attardo G.M."/>
            <person name="Benoit J.B."/>
            <person name="Bornberg-Bauer E."/>
            <person name="Tobe S.S."/>
        </authorList>
    </citation>
    <scope>NUCLEOTIDE SEQUENCE</scope>
    <source>
        <strain evidence="2">Stay&amp;Tobe</strain>
    </source>
</reference>
<gene>
    <name evidence="2" type="ORF">L9F63_025175</name>
</gene>
<dbReference type="AlphaFoldDB" id="A0AAD7ZCR3"/>
<feature type="non-terminal residue" evidence="2">
    <location>
        <position position="1"/>
    </location>
</feature>
<name>A0AAD7ZCR3_DIPPU</name>
<keyword evidence="1" id="KW-0812">Transmembrane</keyword>
<protein>
    <submittedName>
        <fullName evidence="2">Uncharacterized protein</fullName>
    </submittedName>
</protein>